<keyword evidence="2" id="KW-1133">Transmembrane helix</keyword>
<feature type="compositionally biased region" description="Basic and acidic residues" evidence="1">
    <location>
        <begin position="129"/>
        <end position="142"/>
    </location>
</feature>
<reference evidence="3 4" key="1">
    <citation type="submission" date="2024-02" db="EMBL/GenBank/DDBJ databases">
        <title>De novo assembly and annotation of 12 fungi associated with fruit tree decline syndrome in Ontario, Canada.</title>
        <authorList>
            <person name="Sulman M."/>
            <person name="Ellouze W."/>
            <person name="Ilyukhin E."/>
        </authorList>
    </citation>
    <scope>NUCLEOTIDE SEQUENCE [LARGE SCALE GENOMIC DNA]</scope>
    <source>
        <strain evidence="3 4">M42-189</strain>
    </source>
</reference>
<dbReference type="PANTHER" id="PTHR40623:SF1">
    <property type="match status" value="1"/>
</dbReference>
<proteinExistence type="predicted"/>
<keyword evidence="4" id="KW-1185">Reference proteome</keyword>
<feature type="compositionally biased region" description="Low complexity" evidence="1">
    <location>
        <begin position="212"/>
        <end position="225"/>
    </location>
</feature>
<name>A0ABR3RQG4_9PLEO</name>
<feature type="compositionally biased region" description="Polar residues" evidence="1">
    <location>
        <begin position="191"/>
        <end position="203"/>
    </location>
</feature>
<evidence type="ECO:0000313" key="4">
    <source>
        <dbReference type="Proteomes" id="UP001521785"/>
    </source>
</evidence>
<dbReference type="Proteomes" id="UP001521785">
    <property type="component" value="Unassembled WGS sequence"/>
</dbReference>
<feature type="region of interest" description="Disordered" evidence="1">
    <location>
        <begin position="108"/>
        <end position="245"/>
    </location>
</feature>
<comment type="caution">
    <text evidence="3">The sequence shown here is derived from an EMBL/GenBank/DDBJ whole genome shotgun (WGS) entry which is preliminary data.</text>
</comment>
<feature type="region of interest" description="Disordered" evidence="1">
    <location>
        <begin position="268"/>
        <end position="357"/>
    </location>
</feature>
<feature type="compositionally biased region" description="Polar residues" evidence="1">
    <location>
        <begin position="114"/>
        <end position="124"/>
    </location>
</feature>
<evidence type="ECO:0000256" key="1">
    <source>
        <dbReference type="SAM" id="MobiDB-lite"/>
    </source>
</evidence>
<feature type="transmembrane region" description="Helical" evidence="2">
    <location>
        <begin position="12"/>
        <end position="35"/>
    </location>
</feature>
<dbReference type="PANTHER" id="PTHR40623">
    <property type="entry name" value="INTEGRAL MEMBRANE PROTEIN"/>
    <property type="match status" value="1"/>
</dbReference>
<feature type="compositionally biased region" description="Pro residues" evidence="1">
    <location>
        <begin position="234"/>
        <end position="243"/>
    </location>
</feature>
<gene>
    <name evidence="3" type="ORF">SLS60_003852</name>
</gene>
<feature type="compositionally biased region" description="Basic and acidic residues" evidence="1">
    <location>
        <begin position="322"/>
        <end position="335"/>
    </location>
</feature>
<accession>A0ABR3RQG4</accession>
<dbReference type="EMBL" id="JAKJXO020000004">
    <property type="protein sequence ID" value="KAL1606448.1"/>
    <property type="molecule type" value="Genomic_DNA"/>
</dbReference>
<organism evidence="3 4">
    <name type="scientific">Paraconiothyrium brasiliense</name>
    <dbReference type="NCBI Taxonomy" id="300254"/>
    <lineage>
        <taxon>Eukaryota</taxon>
        <taxon>Fungi</taxon>
        <taxon>Dikarya</taxon>
        <taxon>Ascomycota</taxon>
        <taxon>Pezizomycotina</taxon>
        <taxon>Dothideomycetes</taxon>
        <taxon>Pleosporomycetidae</taxon>
        <taxon>Pleosporales</taxon>
        <taxon>Massarineae</taxon>
        <taxon>Didymosphaeriaceae</taxon>
        <taxon>Paraconiothyrium</taxon>
    </lineage>
</organism>
<feature type="compositionally biased region" description="Low complexity" evidence="1">
    <location>
        <begin position="268"/>
        <end position="282"/>
    </location>
</feature>
<evidence type="ECO:0000256" key="2">
    <source>
        <dbReference type="SAM" id="Phobius"/>
    </source>
</evidence>
<sequence length="404" mass="43757">MGNWFGNLDLAYKYTVVFVSLLVLTILAGLIKVFFDRRKLKKLAAKQNEDVGMKEERAELTGREKDEGDYFGIRALEAGFYAGVAQSRPTSRAGSVAGSPYMSTSTLVGGVGNSKDSMNSSVTTLPRAHIKERNQNSFRDSDTLPSPHSESPPRRRSPPAIRLAPSTAELTGRHRLSETVDMNLSIPPSPTVSRGPSSPTFGGSESGDSDGQISPRSQRSPTSSTFTKLEHYAPNPPQLPMPQPEGFRASFVSIHEQYKSRTASILMASPSASGPNSPALPSMPGITLNDGEAPPRSPVLLLPLTYQPSHRRDDSDSSSMYSEKRQSITENDSHRKSGIAPLPNKDEHRKTLLAPSATGENRYSDIYDAYYRHSMLNPSQIASGPTRSDGEVCLEGKAGAGMAM</sequence>
<keyword evidence="2" id="KW-0472">Membrane</keyword>
<protein>
    <submittedName>
        <fullName evidence="3">Uncharacterized protein</fullName>
    </submittedName>
</protein>
<evidence type="ECO:0000313" key="3">
    <source>
        <dbReference type="EMBL" id="KAL1606448.1"/>
    </source>
</evidence>
<keyword evidence="2" id="KW-0812">Transmembrane</keyword>